<keyword evidence="3" id="KW-0547">Nucleotide-binding</keyword>
<keyword evidence="2" id="KW-0812">Transmembrane</keyword>
<dbReference type="InterPro" id="IPR029787">
    <property type="entry name" value="Nucleotide_cyclase"/>
</dbReference>
<name>A0A835VSS4_9CHLO</name>
<feature type="compositionally biased region" description="Low complexity" evidence="8">
    <location>
        <begin position="1417"/>
        <end position="1434"/>
    </location>
</feature>
<evidence type="ECO:0000256" key="7">
    <source>
        <dbReference type="RuleBase" id="RU000405"/>
    </source>
</evidence>
<protein>
    <recommendedName>
        <fullName evidence="9">Guanylate cyclase domain-containing protein</fullName>
    </recommendedName>
</protein>
<dbReference type="GO" id="GO:0004383">
    <property type="term" value="F:guanylate cyclase activity"/>
    <property type="evidence" value="ECO:0007669"/>
    <property type="project" value="TreeGrafter"/>
</dbReference>
<evidence type="ECO:0000256" key="3">
    <source>
        <dbReference type="ARBA" id="ARBA00022741"/>
    </source>
</evidence>
<dbReference type="CDD" id="cd07302">
    <property type="entry name" value="CHD"/>
    <property type="match status" value="1"/>
</dbReference>
<dbReference type="Gene3D" id="3.30.70.1230">
    <property type="entry name" value="Nucleotide cyclase"/>
    <property type="match status" value="1"/>
</dbReference>
<dbReference type="GO" id="GO:0035556">
    <property type="term" value="P:intracellular signal transduction"/>
    <property type="evidence" value="ECO:0007669"/>
    <property type="project" value="InterPro"/>
</dbReference>
<evidence type="ECO:0000259" key="9">
    <source>
        <dbReference type="PROSITE" id="PS50125"/>
    </source>
</evidence>
<keyword evidence="4" id="KW-1133">Transmembrane helix</keyword>
<feature type="compositionally biased region" description="Basic residues" evidence="8">
    <location>
        <begin position="456"/>
        <end position="465"/>
    </location>
</feature>
<dbReference type="GO" id="GO:0004016">
    <property type="term" value="F:adenylate cyclase activity"/>
    <property type="evidence" value="ECO:0007669"/>
    <property type="project" value="TreeGrafter"/>
</dbReference>
<feature type="compositionally biased region" description="Low complexity" evidence="8">
    <location>
        <begin position="1756"/>
        <end position="1768"/>
    </location>
</feature>
<evidence type="ECO:0000256" key="8">
    <source>
        <dbReference type="SAM" id="MobiDB-lite"/>
    </source>
</evidence>
<accession>A0A835VSS4</accession>
<feature type="region of interest" description="Disordered" evidence="8">
    <location>
        <begin position="1417"/>
        <end position="1447"/>
    </location>
</feature>
<feature type="region of interest" description="Disordered" evidence="8">
    <location>
        <begin position="1756"/>
        <end position="1777"/>
    </location>
</feature>
<feature type="compositionally biased region" description="Polar residues" evidence="8">
    <location>
        <begin position="1152"/>
        <end position="1163"/>
    </location>
</feature>
<feature type="compositionally biased region" description="Low complexity" evidence="8">
    <location>
        <begin position="436"/>
        <end position="455"/>
    </location>
</feature>
<dbReference type="InterPro" id="IPR018297">
    <property type="entry name" value="A/G_cyclase_CS"/>
</dbReference>
<reference evidence="10" key="1">
    <citation type="journal article" date="2020" name="bioRxiv">
        <title>Comparative genomics of Chlamydomonas.</title>
        <authorList>
            <person name="Craig R.J."/>
            <person name="Hasan A.R."/>
            <person name="Ness R.W."/>
            <person name="Keightley P.D."/>
        </authorList>
    </citation>
    <scope>NUCLEOTIDE SEQUENCE</scope>
    <source>
        <strain evidence="10">CCAP 11/173</strain>
    </source>
</reference>
<feature type="region of interest" description="Disordered" evidence="8">
    <location>
        <begin position="1844"/>
        <end position="1890"/>
    </location>
</feature>
<dbReference type="SMART" id="SM00044">
    <property type="entry name" value="CYCc"/>
    <property type="match status" value="1"/>
</dbReference>
<dbReference type="Pfam" id="PF00211">
    <property type="entry name" value="Guanylate_cyc"/>
    <property type="match status" value="1"/>
</dbReference>
<comment type="similarity">
    <text evidence="7">Belongs to the adenylyl cyclase class-4/guanylyl cyclase family.</text>
</comment>
<feature type="region of interest" description="Disordered" evidence="8">
    <location>
        <begin position="2477"/>
        <end position="2519"/>
    </location>
</feature>
<dbReference type="PROSITE" id="PS50125">
    <property type="entry name" value="GUANYLATE_CYCLASE_2"/>
    <property type="match status" value="1"/>
</dbReference>
<dbReference type="PANTHER" id="PTHR11920:SF335">
    <property type="entry name" value="GUANYLATE CYCLASE"/>
    <property type="match status" value="1"/>
</dbReference>
<dbReference type="InterPro" id="IPR001054">
    <property type="entry name" value="A/G_cyclase"/>
</dbReference>
<feature type="compositionally biased region" description="Low complexity" evidence="8">
    <location>
        <begin position="1608"/>
        <end position="1621"/>
    </location>
</feature>
<feature type="region of interest" description="Disordered" evidence="8">
    <location>
        <begin position="383"/>
        <end position="470"/>
    </location>
</feature>
<keyword evidence="11" id="KW-1185">Reference proteome</keyword>
<feature type="region of interest" description="Disordered" evidence="8">
    <location>
        <begin position="1225"/>
        <end position="1245"/>
    </location>
</feature>
<feature type="region of interest" description="Disordered" evidence="8">
    <location>
        <begin position="1141"/>
        <end position="1163"/>
    </location>
</feature>
<dbReference type="EMBL" id="JAEHOD010000129">
    <property type="protein sequence ID" value="KAG2424076.1"/>
    <property type="molecule type" value="Genomic_DNA"/>
</dbReference>
<keyword evidence="6 7" id="KW-0456">Lyase</keyword>
<evidence type="ECO:0000313" key="10">
    <source>
        <dbReference type="EMBL" id="KAG2424076.1"/>
    </source>
</evidence>
<evidence type="ECO:0000256" key="5">
    <source>
        <dbReference type="ARBA" id="ARBA00023136"/>
    </source>
</evidence>
<evidence type="ECO:0000313" key="11">
    <source>
        <dbReference type="Proteomes" id="UP000613740"/>
    </source>
</evidence>
<dbReference type="Proteomes" id="UP000613740">
    <property type="component" value="Unassembled WGS sequence"/>
</dbReference>
<gene>
    <name evidence="10" type="ORF">HYH02_015232</name>
</gene>
<evidence type="ECO:0000256" key="2">
    <source>
        <dbReference type="ARBA" id="ARBA00022692"/>
    </source>
</evidence>
<sequence>MAVTIFALPNGVVLHQNASSIEFFGMRTTDEPPAAPALTTMIQPYPHHMHQQTAGGISLLLAQSSAVSHHVPIIASGSVGTARPGTASLPPTSSLAVSPAAPAAATSMSRRQLLPAVSCGGGGGGAGTVSYWQQGVAVCAAAAGVEAEHGGTMAVLPATATTGFPSRHQQVVVVDVLSQLFVFEPAKLEQMLEVLAKGEGEVWQGIIRVPSTLNPDDVSTTSSSPLQPAAVVPAVDAAAAAGTPTGARLTCWPHVSAGNTLAADPGATGSQAEHGVDDGAEMVVTESLLDEDVGQAMRAVTVGLGSRIRRGSLFAAGGSHGGKPVPSDSVPKAAAAGAGGSATGESSLAAEAAGELTVTSWRCQAERALDPAVTSAASVRASTGSIPNWPCKATPQQQGASLSAHGRHRESADQQLAQKPPPEPGTRGYDSCSGLRAPAAPAVSSSSSPVPSTSHRSSRSTRHGKSGGTGYGLSMITGLISRSLGHIAAAGGSSGGGATRTISSATATALVDPHGVVQQGPHASTQLAASLASPAAGMPFASVAPATSSIATTSTSTGNLLAAHQRTVRSLDQTHLLRASSSRHQSVRNTCGHATAGSSLASHCALETVASGPYTAASSMSSRIAATSSGAHAADGSNGGSTFGCGAGLMSGSAAVALSTANQRHPRRVGTLSQRPSADAVLTATAAGNVGAISPGAGSAYSAGICGAASGVAAAAAASLGAATAPNKLEGEHAYAAAAPMPFTTAAVHVVHLGASQSPRLGRCMSSYDVHAAFPAVPEESSASEAIVSRKATETSTADHSSGAIAVAGARLLESPVASINGPPGTQTASGTATSMAASVTNTATVTCTAVANNSRAPGLLGRFLSYTADSRLRLGRGRAAAAAAAAAASPAAVVPRASTGEGESVTALPAAPAAAAGLKSDVMELVGSSTSNAPRVNFDMMPTSATTGTTGQAPRMFHMSGLDVEVDVLEDLIMVSTSAAATAAGPPPRLQQQVAAAGGAIAGGTCSTCFSIDNQQPQQAAASLSPRGSVDPLGSNSLVARATAASGGTGCVAAAAAAAAGGFQDVGSMSTSPSLTHGLAAAAGESAGSGPPHHDRLLMATMPCDRSLIILTDLAAASETVGGAMPMAIMSPTTENGANIDTASPVVMSPPQRQSTASLGTSRQWRRQSFTVRRSLHSFHNGLATSTLQVLLDGGGVAGTIGAGGSCGGRPISSHAGFMGGRDYAASQQTQGSSAASHPDARGPPASVAAVLAMARDTALLAGPSLPSTATAPPNGVSMASRPRQESAGHRGGCIGEDACWTVQGMEGVDLDGESLLALLTNEPTAAGSGVSVMPGAAAALTRTVHTAGPQLELPPMPIPRAQQTSWARSQSSRVLAFASSLKTAPQNLLANASAIAAASLSGGIAASAAGGAIHSSTGSRHYHSSTVSSTVSGAPDGSLLASPRTGSAWMNSHAAAAAAAGGGGNRRSMAAASCRSLSMAIHNAAPAPNGRVQSIHVAALQAPRNDMGVALGRRAVRYARSRSSLALGEDTAAAAAAAGGPATATGVSCSAAMSTANGGGAGGGNSGGGRAYVPGPWAHGRAASAGGAGFTSFAPPVPATAGPMHGTATPVTPGGTVNGSTFSLSSPAGAGAGTPGNVATFYRSPICAADAEDMVVAMTDGDEDDAMMPAAAGATGGTATGACGAVTDSHSSFGLLLRKGSSVRPIPVAAPTASAAAANASAQACTVPAATSVLAAAKRQNSVAAETAKVTTTTASPAASAAAAVTPQHGKQADPARGVAAEGALERAVPRGIKRRVGRASIAGLGFNLLTPAGGSGGNVQERAEQLRRQLSRCSAQLGIAAAPPAASNPLPRLSGGRGDTADGSASTAEADEEGMPAEAGAGGAGEAAAGEEDLVTYHEVCATSVVDPLTGQRAVVLVQQDVTAKVLVERHVHQVAETEHRLLEQIFPRHVLQYITEEAPAAAAAQHEQAGAATPLPTAAVTSPVVRASGGADAPGAPTSTGGLEVPDADGGEGALDVPPSSSGGARWRPQIRDCNRLATAHPCVTVLFADIQGFTPMCKVLPPQTVMRFLNTLFSRFDAMLDYYRVYKVETIGDCYVVAGGLIHEDEDGMAAVRGEGHVDPHQADAVVTFAKAMLRAAASVRLPTTCEPVRIRVGIHSGPVVSGVVGTRMPRFCLFGDTVNTASRMESTGVPGAIHVSDDTHTLLEASEQAAWEPTGGIEVKGRGRMATYVWRPADFTPPPPSLPSPPPATATTASDWSLPSVAVVASPVGGTTGSQRARARRGSVHDVMRPTSPSAAAAAAAVTSSLYSPVGPFGADAGKQAATAAAAAAAAAASSAAFNPSAAAANAAVAAGRSASGSQQPLSSTSISLSAAATASDKLVKVVKDKLSKFSSLRLLQAISPVKGGGSSSTPHKPACDVHSVSSAGEVRRQESAHSGSLRVAAVSKAHAASTAGARAVSAMAGIEQLPPGNSEAGAVKQAAGHNHVHRPQTTDIDDHGNSNRGVGGGGDGMRRSVSMPDAEQLLIQMSALQSSLADVPSIGAAGSSSGAVPFAAGGGGSTGGYLGMQPGSGGQVGLTHAQLVAALGSSARGEVRHNAGIAAPIAAMEVSSGLTTAVAVVSGGAAAAAVGTVPASNATSSLGASDPLNQQAGRLGLGDGLFSAGLPALRGGKLATNCSTGDATAEHASLAGWQL</sequence>
<evidence type="ECO:0000256" key="6">
    <source>
        <dbReference type="ARBA" id="ARBA00023239"/>
    </source>
</evidence>
<feature type="region of interest" description="Disordered" evidence="8">
    <location>
        <begin position="1603"/>
        <end position="1624"/>
    </location>
</feature>
<dbReference type="PANTHER" id="PTHR11920">
    <property type="entry name" value="GUANYLYL CYCLASE"/>
    <property type="match status" value="1"/>
</dbReference>
<proteinExistence type="inferred from homology"/>
<dbReference type="GO" id="GO:0001653">
    <property type="term" value="F:peptide receptor activity"/>
    <property type="evidence" value="ECO:0007669"/>
    <property type="project" value="TreeGrafter"/>
</dbReference>
<keyword evidence="5" id="KW-0472">Membrane</keyword>
<comment type="subcellular location">
    <subcellularLocation>
        <location evidence="1">Membrane</location>
    </subcellularLocation>
</comment>
<dbReference type="GO" id="GO:0000166">
    <property type="term" value="F:nucleotide binding"/>
    <property type="evidence" value="ECO:0007669"/>
    <property type="project" value="UniProtKB-KW"/>
</dbReference>
<feature type="domain" description="Guanylate cyclase" evidence="9">
    <location>
        <begin position="2049"/>
        <end position="2191"/>
    </location>
</feature>
<dbReference type="GO" id="GO:0005886">
    <property type="term" value="C:plasma membrane"/>
    <property type="evidence" value="ECO:0007669"/>
    <property type="project" value="TreeGrafter"/>
</dbReference>
<dbReference type="SUPFAM" id="SSF55073">
    <property type="entry name" value="Nucleotide cyclase"/>
    <property type="match status" value="1"/>
</dbReference>
<feature type="region of interest" description="Disordered" evidence="8">
    <location>
        <begin position="2272"/>
        <end position="2297"/>
    </location>
</feature>
<organism evidence="10 11">
    <name type="scientific">Chlamydomonas schloesseri</name>
    <dbReference type="NCBI Taxonomy" id="2026947"/>
    <lineage>
        <taxon>Eukaryota</taxon>
        <taxon>Viridiplantae</taxon>
        <taxon>Chlorophyta</taxon>
        <taxon>core chlorophytes</taxon>
        <taxon>Chlorophyceae</taxon>
        <taxon>CS clade</taxon>
        <taxon>Chlamydomonadales</taxon>
        <taxon>Chlamydomonadaceae</taxon>
        <taxon>Chlamydomonas</taxon>
    </lineage>
</organism>
<evidence type="ECO:0000256" key="1">
    <source>
        <dbReference type="ARBA" id="ARBA00004370"/>
    </source>
</evidence>
<feature type="compositionally biased region" description="Low complexity" evidence="8">
    <location>
        <begin position="1226"/>
        <end position="1238"/>
    </location>
</feature>
<dbReference type="InterPro" id="IPR050401">
    <property type="entry name" value="Cyclic_nucleotide_synthase"/>
</dbReference>
<feature type="region of interest" description="Disordered" evidence="8">
    <location>
        <begin position="1990"/>
        <end position="2030"/>
    </location>
</feature>
<feature type="region of interest" description="Disordered" evidence="8">
    <location>
        <begin position="315"/>
        <end position="344"/>
    </location>
</feature>
<evidence type="ECO:0000256" key="4">
    <source>
        <dbReference type="ARBA" id="ARBA00022989"/>
    </source>
</evidence>
<dbReference type="PROSITE" id="PS00452">
    <property type="entry name" value="GUANYLATE_CYCLASE_1"/>
    <property type="match status" value="1"/>
</dbReference>
<comment type="caution">
    <text evidence="10">The sequence shown here is derived from an EMBL/GenBank/DDBJ whole genome shotgun (WGS) entry which is preliminary data.</text>
</comment>
<dbReference type="OrthoDB" id="10623055at2759"/>
<feature type="region of interest" description="Disordered" evidence="8">
    <location>
        <begin position="1265"/>
        <end position="1293"/>
    </location>
</feature>
<dbReference type="GO" id="GO:0007168">
    <property type="term" value="P:receptor guanylyl cyclase signaling pathway"/>
    <property type="evidence" value="ECO:0007669"/>
    <property type="project" value="TreeGrafter"/>
</dbReference>